<dbReference type="InterPro" id="IPR052155">
    <property type="entry name" value="Biofilm_reg_signaling"/>
</dbReference>
<feature type="domain" description="GGDEF" evidence="4">
    <location>
        <begin position="370"/>
        <end position="504"/>
    </location>
</feature>
<dbReference type="Gene3D" id="3.30.450.20">
    <property type="entry name" value="PAS domain"/>
    <property type="match status" value="2"/>
</dbReference>
<dbReference type="SMART" id="SM00091">
    <property type="entry name" value="PAS"/>
    <property type="match status" value="1"/>
</dbReference>
<dbReference type="InterPro" id="IPR001633">
    <property type="entry name" value="EAL_dom"/>
</dbReference>
<proteinExistence type="predicted"/>
<dbReference type="InterPro" id="IPR000160">
    <property type="entry name" value="GGDEF_dom"/>
</dbReference>
<comment type="caution">
    <text evidence="5">The sequence shown here is derived from an EMBL/GenBank/DDBJ whole genome shotgun (WGS) entry which is preliminary data.</text>
</comment>
<evidence type="ECO:0000259" key="4">
    <source>
        <dbReference type="PROSITE" id="PS50887"/>
    </source>
</evidence>
<evidence type="ECO:0000259" key="3">
    <source>
        <dbReference type="PROSITE" id="PS50883"/>
    </source>
</evidence>
<sequence length="781" mass="85589">MAGSAGNGAWSVPCGPLVAGARARLHCGARLGRRKGSSLLSVAGPGLAIAVAAVVLLATSCIVLFLRMRASRREADRLRERERGFRMALWASNQRFWDFHVPTGRLRYLVAQHDQRGIDHGLGSEEADPAAVIHPDDLPAAVDRMRRYVAGETAEFSSEHRVRADSPSGSRGDWVWIRARGRTVEHQADGAVLRVAGTSLDIDRNREVERENRIASEVLRSMSEAVAVLDERFRFLSVNPAFTRITGYAAAEVIGHGAEMLDSLQHEPARGRGMRTGLEREGRWSGELWQRHGNGEEFLCAIEAATVAAGSAPHGERMYVVMLSDITLQKRAEEELRYLANFDSLTNLPNRSLLAERLSRAIVRARREGSRVAVLFLDLDRFKDINDSLGHATGDRILRAVAERLQQAVGHDQTVARLAGDEFTVILADLAAPEDAERVAREIIMAFEAPLLSQEGQEVSVSPSIGISVYPDHAQVPTELLKRADAAMYQAKAAGRRTYMRYDDSMEATIRRRATLAGALHKALDRGELHVVYQPRQSLATSRITGAEALLRWSSPEHGEIVPAEFIPLAEENGMILEIGEWVLREACLALQRWRQHGLDGLTISVNMSVLQLLRGDFAGVVRRVLDDTGVPPQALELELTESVLMANAAQTAVKLHAFRELGVSLAIDDFGTGYSSLAYLKRLPITTIKIDQTFIADLGHEPEGAAITTTVVAMAHGLGLNVVAEGVENQVQADFLALHHCDEIQGYWVSRPLDAVACMAFIRNRQPPARSAASQPASSP</sequence>
<dbReference type="Gene3D" id="3.30.70.270">
    <property type="match status" value="1"/>
</dbReference>
<dbReference type="InterPro" id="IPR035919">
    <property type="entry name" value="EAL_sf"/>
</dbReference>
<evidence type="ECO:0000313" key="5">
    <source>
        <dbReference type="EMBL" id="MBD7989153.1"/>
    </source>
</evidence>
<feature type="domain" description="EAL" evidence="3">
    <location>
        <begin position="513"/>
        <end position="767"/>
    </location>
</feature>
<keyword evidence="1" id="KW-1133">Transmembrane helix</keyword>
<protein>
    <submittedName>
        <fullName evidence="5">EAL domain-containing protein</fullName>
    </submittedName>
</protein>
<dbReference type="Pfam" id="PF08447">
    <property type="entry name" value="PAS_3"/>
    <property type="match status" value="1"/>
</dbReference>
<name>A0ABR8UMA6_9GAMM</name>
<dbReference type="InterPro" id="IPR035965">
    <property type="entry name" value="PAS-like_dom_sf"/>
</dbReference>
<dbReference type="CDD" id="cd00130">
    <property type="entry name" value="PAS"/>
    <property type="match status" value="1"/>
</dbReference>
<dbReference type="PROSITE" id="PS50887">
    <property type="entry name" value="GGDEF"/>
    <property type="match status" value="1"/>
</dbReference>
<dbReference type="PANTHER" id="PTHR44757:SF2">
    <property type="entry name" value="BIOFILM ARCHITECTURE MAINTENANCE PROTEIN MBAA"/>
    <property type="match status" value="1"/>
</dbReference>
<dbReference type="CDD" id="cd01949">
    <property type="entry name" value="GGDEF"/>
    <property type="match status" value="1"/>
</dbReference>
<dbReference type="InterPro" id="IPR029787">
    <property type="entry name" value="Nucleotide_cyclase"/>
</dbReference>
<dbReference type="Pfam" id="PF00990">
    <property type="entry name" value="GGDEF"/>
    <property type="match status" value="1"/>
</dbReference>
<evidence type="ECO:0000313" key="6">
    <source>
        <dbReference type="Proteomes" id="UP000647183"/>
    </source>
</evidence>
<keyword evidence="6" id="KW-1185">Reference proteome</keyword>
<evidence type="ECO:0000256" key="1">
    <source>
        <dbReference type="SAM" id="Phobius"/>
    </source>
</evidence>
<gene>
    <name evidence="5" type="ORF">H9645_14040</name>
</gene>
<dbReference type="InterPro" id="IPR000014">
    <property type="entry name" value="PAS"/>
</dbReference>
<dbReference type="SUPFAM" id="SSF141868">
    <property type="entry name" value="EAL domain-like"/>
    <property type="match status" value="1"/>
</dbReference>
<keyword evidence="1" id="KW-0472">Membrane</keyword>
<evidence type="ECO:0000259" key="2">
    <source>
        <dbReference type="PROSITE" id="PS50112"/>
    </source>
</evidence>
<dbReference type="EMBL" id="JACSQJ010000012">
    <property type="protein sequence ID" value="MBD7989153.1"/>
    <property type="molecule type" value="Genomic_DNA"/>
</dbReference>
<reference evidence="5 6" key="1">
    <citation type="submission" date="2020-08" db="EMBL/GenBank/DDBJ databases">
        <title>A Genomic Blueprint of the Chicken Gut Microbiome.</title>
        <authorList>
            <person name="Gilroy R."/>
            <person name="Ravi A."/>
            <person name="Getino M."/>
            <person name="Pursley I."/>
            <person name="Horton D.L."/>
            <person name="Alikhan N.-F."/>
            <person name="Baker D."/>
            <person name="Gharbi K."/>
            <person name="Hall N."/>
            <person name="Watson M."/>
            <person name="Adriaenssens E.M."/>
            <person name="Foster-Nyarko E."/>
            <person name="Jarju S."/>
            <person name="Secka A."/>
            <person name="Antonio M."/>
            <person name="Oren A."/>
            <person name="Chaudhuri R."/>
            <person name="La Ragione R.M."/>
            <person name="Hildebrand F."/>
            <person name="Pallen M.J."/>
        </authorList>
    </citation>
    <scope>NUCLEOTIDE SEQUENCE [LARGE SCALE GENOMIC DNA]</scope>
    <source>
        <strain evidence="5 6">Sa2BVA3</strain>
    </source>
</reference>
<dbReference type="PROSITE" id="PS50883">
    <property type="entry name" value="EAL"/>
    <property type="match status" value="1"/>
</dbReference>
<dbReference type="PROSITE" id="PS50112">
    <property type="entry name" value="PAS"/>
    <property type="match status" value="1"/>
</dbReference>
<dbReference type="Pfam" id="PF13426">
    <property type="entry name" value="PAS_9"/>
    <property type="match status" value="1"/>
</dbReference>
<keyword evidence="1" id="KW-0812">Transmembrane</keyword>
<dbReference type="CDD" id="cd01948">
    <property type="entry name" value="EAL"/>
    <property type="match status" value="1"/>
</dbReference>
<dbReference type="InterPro" id="IPR013655">
    <property type="entry name" value="PAS_fold_3"/>
</dbReference>
<dbReference type="NCBIfam" id="TIGR00229">
    <property type="entry name" value="sensory_box"/>
    <property type="match status" value="1"/>
</dbReference>
<dbReference type="SUPFAM" id="SSF55073">
    <property type="entry name" value="Nucleotide cyclase"/>
    <property type="match status" value="1"/>
</dbReference>
<dbReference type="InterPro" id="IPR043128">
    <property type="entry name" value="Rev_trsase/Diguanyl_cyclase"/>
</dbReference>
<feature type="transmembrane region" description="Helical" evidence="1">
    <location>
        <begin position="47"/>
        <end position="66"/>
    </location>
</feature>
<accession>A0ABR8UMA6</accession>
<dbReference type="Gene3D" id="3.20.20.450">
    <property type="entry name" value="EAL domain"/>
    <property type="match status" value="1"/>
</dbReference>
<feature type="domain" description="PAS" evidence="2">
    <location>
        <begin position="211"/>
        <end position="281"/>
    </location>
</feature>
<organism evidence="5 6">
    <name type="scientific">Luteimonas colneyensis</name>
    <dbReference type="NCBI Taxonomy" id="2762230"/>
    <lineage>
        <taxon>Bacteria</taxon>
        <taxon>Pseudomonadati</taxon>
        <taxon>Pseudomonadota</taxon>
        <taxon>Gammaproteobacteria</taxon>
        <taxon>Lysobacterales</taxon>
        <taxon>Lysobacteraceae</taxon>
        <taxon>Luteimonas</taxon>
    </lineage>
</organism>
<dbReference type="SUPFAM" id="SSF55785">
    <property type="entry name" value="PYP-like sensor domain (PAS domain)"/>
    <property type="match status" value="2"/>
</dbReference>
<dbReference type="NCBIfam" id="TIGR00254">
    <property type="entry name" value="GGDEF"/>
    <property type="match status" value="1"/>
</dbReference>
<dbReference type="SMART" id="SM00267">
    <property type="entry name" value="GGDEF"/>
    <property type="match status" value="1"/>
</dbReference>
<dbReference type="PANTHER" id="PTHR44757">
    <property type="entry name" value="DIGUANYLATE CYCLASE DGCP"/>
    <property type="match status" value="1"/>
</dbReference>
<dbReference type="Proteomes" id="UP000647183">
    <property type="component" value="Unassembled WGS sequence"/>
</dbReference>
<dbReference type="Pfam" id="PF00563">
    <property type="entry name" value="EAL"/>
    <property type="match status" value="1"/>
</dbReference>
<dbReference type="SMART" id="SM00052">
    <property type="entry name" value="EAL"/>
    <property type="match status" value="1"/>
</dbReference>